<keyword evidence="2" id="KW-1185">Reference proteome</keyword>
<reference evidence="1 2" key="1">
    <citation type="submission" date="2018-05" db="EMBL/GenBank/DDBJ databases">
        <title>Acuticoccus sediminis sp. nov., isolated from deep-sea sediment of Indian Ocean.</title>
        <authorList>
            <person name="Liu X."/>
            <person name="Lai Q."/>
            <person name="Du Y."/>
            <person name="Sun F."/>
            <person name="Zhang X."/>
            <person name="Wang S."/>
            <person name="Shao Z."/>
        </authorList>
    </citation>
    <scope>NUCLEOTIDE SEQUENCE [LARGE SCALE GENOMIC DNA]</scope>
    <source>
        <strain evidence="1 2">PTG4-2</strain>
    </source>
</reference>
<proteinExistence type="predicted"/>
<dbReference type="OrthoDB" id="9806840at2"/>
<comment type="caution">
    <text evidence="1">The sequence shown here is derived from an EMBL/GenBank/DDBJ whole genome shotgun (WGS) entry which is preliminary data.</text>
</comment>
<evidence type="ECO:0000313" key="1">
    <source>
        <dbReference type="EMBL" id="RAI03751.1"/>
    </source>
</evidence>
<evidence type="ECO:0008006" key="3">
    <source>
        <dbReference type="Google" id="ProtNLM"/>
    </source>
</evidence>
<evidence type="ECO:0000313" key="2">
    <source>
        <dbReference type="Proteomes" id="UP000249590"/>
    </source>
</evidence>
<dbReference type="Proteomes" id="UP000249590">
    <property type="component" value="Unassembled WGS sequence"/>
</dbReference>
<dbReference type="AlphaFoldDB" id="A0A8B2NY41"/>
<gene>
    <name evidence="1" type="ORF">DLJ53_04540</name>
</gene>
<protein>
    <recommendedName>
        <fullName evidence="3">DUF1036 domain-containing protein</fullName>
    </recommendedName>
</protein>
<organism evidence="1 2">
    <name type="scientific">Acuticoccus sediminis</name>
    <dbReference type="NCBI Taxonomy" id="2184697"/>
    <lineage>
        <taxon>Bacteria</taxon>
        <taxon>Pseudomonadati</taxon>
        <taxon>Pseudomonadota</taxon>
        <taxon>Alphaproteobacteria</taxon>
        <taxon>Hyphomicrobiales</taxon>
        <taxon>Amorphaceae</taxon>
        <taxon>Acuticoccus</taxon>
    </lineage>
</organism>
<name>A0A8B2NY41_9HYPH</name>
<sequence>MFRLPRRVLTGPLVLLLVTFAAIFSGTTDASAELRLCNKTPVQVGIAIGYRNNEEWVSEGWWNLDAESCQVVVDGPLPSRYYYLYALDYEEGGAWGGTAFMCTSDKEFTIQGTNNCVARGYERRGFVEVDTGDRLSWTVQLTERPKAGIGGQ</sequence>
<dbReference type="InterPro" id="IPR009380">
    <property type="entry name" value="DUF1036"/>
</dbReference>
<dbReference type="RefSeq" id="WP_111342717.1">
    <property type="nucleotide sequence ID" value="NZ_JAIWKD010000001.1"/>
</dbReference>
<dbReference type="EMBL" id="QHHQ01000001">
    <property type="protein sequence ID" value="RAI03751.1"/>
    <property type="molecule type" value="Genomic_DNA"/>
</dbReference>
<dbReference type="Pfam" id="PF06282">
    <property type="entry name" value="DUF1036"/>
    <property type="match status" value="1"/>
</dbReference>
<accession>A0A8B2NY41</accession>